<comment type="caution">
    <text evidence="3">The sequence shown here is derived from an EMBL/GenBank/DDBJ whole genome shotgun (WGS) entry which is preliminary data.</text>
</comment>
<keyword evidence="4" id="KW-1185">Reference proteome</keyword>
<name>A0ABS1JQN1_9BURK</name>
<dbReference type="Pfam" id="PF01433">
    <property type="entry name" value="Peptidase_M1"/>
    <property type="match status" value="1"/>
</dbReference>
<gene>
    <name evidence="3" type="ORF">JI746_15640</name>
</gene>
<accession>A0ABS1JQN1</accession>
<keyword evidence="1" id="KW-0732">Signal</keyword>
<dbReference type="Gene3D" id="1.10.390.10">
    <property type="entry name" value="Neutral Protease Domain 2"/>
    <property type="match status" value="1"/>
</dbReference>
<feature type="domain" description="Peptidase M1 membrane alanine aminopeptidase" evidence="2">
    <location>
        <begin position="281"/>
        <end position="421"/>
    </location>
</feature>
<protein>
    <recommendedName>
        <fullName evidence="2">Peptidase M1 membrane alanine aminopeptidase domain-containing protein</fullName>
    </recommendedName>
</protein>
<dbReference type="RefSeq" id="WP_201690742.1">
    <property type="nucleotide sequence ID" value="NZ_JAEQND010000008.1"/>
</dbReference>
<evidence type="ECO:0000313" key="4">
    <source>
        <dbReference type="Proteomes" id="UP000622707"/>
    </source>
</evidence>
<dbReference type="InterPro" id="IPR050344">
    <property type="entry name" value="Peptidase_M1_aminopeptidases"/>
</dbReference>
<dbReference type="SUPFAM" id="SSF55486">
    <property type="entry name" value="Metalloproteases ('zincins'), catalytic domain"/>
    <property type="match status" value="1"/>
</dbReference>
<sequence>MAHPSTAFLRAACWLAALWLLATTGAAWAAAPHMELEVELDPPTRRLHAIARLTSERVPELALHPRLAIARATVDGVAIDPAQLRRTAAGEHRYAFEYAGTLPPLPARQAQSANPASFYAAPEGSYLAPEARWYPDPGVPFTYALKLTLPAGQKGLVPGRQLRASENAGRWSAEYGFEHPAEGIWLMAGPYQVAQQAVTLEGGGVVTVRTWFPPELAELAPGYLQDSARYLQRYSRAIGAYPFGDFSVVSSPLSHGLGIPSLTYLGRDVLRLPFIRATSLGHEVLHNWWGNGVVPDWARGNWSEGLTTFGADYAFREDQGADAARGMRLEWLRDLLAVAPASETAVAGFTSRSHGISSVIGYAKPAMVFVMLRDAIGPAAFEQGLRAFWQQQRFRTAGWKELAQAFSQASGRDLAPFFAQWTQRADSPTLSLAAAGQGRFKVLQQGEPFDLLVPLRVQLASGATRDVSVPVRERETVVDLAARGIADAVAVTLDPDLRLWRRLDPATVPPILRETFIAPQAQLHVAASGKEWSAAATLLAERALDAQPVLVGAEALASGREPALVAGDGAGIAQVLAQLGLGSVPELLSRPGSARAWAARAANGKPLVFLQAESPAALAAMQRSLPHYGRQSWLVFQEARVTAQGAWPAAVPPLALR</sequence>
<dbReference type="InterPro" id="IPR027268">
    <property type="entry name" value="Peptidase_M4/M1_CTD_sf"/>
</dbReference>
<dbReference type="Proteomes" id="UP000622707">
    <property type="component" value="Unassembled WGS sequence"/>
</dbReference>
<proteinExistence type="predicted"/>
<dbReference type="InterPro" id="IPR014782">
    <property type="entry name" value="Peptidase_M1_dom"/>
</dbReference>
<evidence type="ECO:0000256" key="1">
    <source>
        <dbReference type="SAM" id="SignalP"/>
    </source>
</evidence>
<dbReference type="EMBL" id="JAEQND010000008">
    <property type="protein sequence ID" value="MBL0426547.1"/>
    <property type="molecule type" value="Genomic_DNA"/>
</dbReference>
<evidence type="ECO:0000259" key="2">
    <source>
        <dbReference type="Pfam" id="PF01433"/>
    </source>
</evidence>
<evidence type="ECO:0000313" key="3">
    <source>
        <dbReference type="EMBL" id="MBL0426547.1"/>
    </source>
</evidence>
<feature type="chain" id="PRO_5046896897" description="Peptidase M1 membrane alanine aminopeptidase domain-containing protein" evidence="1">
    <location>
        <begin position="30"/>
        <end position="657"/>
    </location>
</feature>
<feature type="signal peptide" evidence="1">
    <location>
        <begin position="1"/>
        <end position="29"/>
    </location>
</feature>
<organism evidence="3 4">
    <name type="scientific">Ramlibacter alkalitolerans</name>
    <dbReference type="NCBI Taxonomy" id="2039631"/>
    <lineage>
        <taxon>Bacteria</taxon>
        <taxon>Pseudomonadati</taxon>
        <taxon>Pseudomonadota</taxon>
        <taxon>Betaproteobacteria</taxon>
        <taxon>Burkholderiales</taxon>
        <taxon>Comamonadaceae</taxon>
        <taxon>Ramlibacter</taxon>
    </lineage>
</organism>
<reference evidence="3 4" key="1">
    <citation type="journal article" date="2017" name="Int. J. Syst. Evol. Microbiol.">
        <title>Ramlibacter alkalitolerans sp. nov., alkali-tolerant bacterium isolated from soil of ginseng.</title>
        <authorList>
            <person name="Lee D.H."/>
            <person name="Cha C.J."/>
        </authorList>
    </citation>
    <scope>NUCLEOTIDE SEQUENCE [LARGE SCALE GENOMIC DNA]</scope>
    <source>
        <strain evidence="3 4">KACC 19305</strain>
    </source>
</reference>
<dbReference type="PANTHER" id="PTHR11533:SF174">
    <property type="entry name" value="PUROMYCIN-SENSITIVE AMINOPEPTIDASE-RELATED"/>
    <property type="match status" value="1"/>
</dbReference>
<dbReference type="PANTHER" id="PTHR11533">
    <property type="entry name" value="PROTEASE M1 ZINC METALLOPROTEASE"/>
    <property type="match status" value="1"/>
</dbReference>